<dbReference type="InterPro" id="IPR012338">
    <property type="entry name" value="Beta-lactam/transpept-like"/>
</dbReference>
<feature type="active site" description="Acyl-ester intermediate" evidence="7">
    <location>
        <position position="74"/>
    </location>
</feature>
<keyword evidence="5 8" id="KW-0378">Hydrolase</keyword>
<dbReference type="InterPro" id="IPR001460">
    <property type="entry name" value="PCN-bd_Tpept"/>
</dbReference>
<evidence type="ECO:0000256" key="1">
    <source>
        <dbReference type="ARBA" id="ARBA00001526"/>
    </source>
</evidence>
<comment type="catalytic activity">
    <reaction evidence="1 8">
        <text>a beta-lactam + H2O = a substituted beta-amino acid</text>
        <dbReference type="Rhea" id="RHEA:20401"/>
        <dbReference type="ChEBI" id="CHEBI:15377"/>
        <dbReference type="ChEBI" id="CHEBI:35627"/>
        <dbReference type="ChEBI" id="CHEBI:140347"/>
        <dbReference type="EC" id="3.5.2.6"/>
    </reaction>
</comment>
<dbReference type="EMBL" id="AVCI01000005">
    <property type="protein sequence ID" value="KFN43673.1"/>
    <property type="molecule type" value="Genomic_DNA"/>
</dbReference>
<protein>
    <recommendedName>
        <fullName evidence="3 8">Beta-lactamase</fullName>
        <ecNumber evidence="3 8">3.5.2.6</ecNumber>
    </recommendedName>
</protein>
<dbReference type="GO" id="GO:0046677">
    <property type="term" value="P:response to antibiotic"/>
    <property type="evidence" value="ECO:0007669"/>
    <property type="project" value="UniProtKB-UniRule"/>
</dbReference>
<evidence type="ECO:0000256" key="5">
    <source>
        <dbReference type="ARBA" id="ARBA00022801"/>
    </source>
</evidence>
<dbReference type="Gene3D" id="3.40.710.10">
    <property type="entry name" value="DD-peptidase/beta-lactamase superfamily"/>
    <property type="match status" value="1"/>
</dbReference>
<keyword evidence="11" id="KW-1185">Reference proteome</keyword>
<dbReference type="PATRIC" id="fig|1121015.4.peg.1563"/>
<dbReference type="Pfam" id="PF00905">
    <property type="entry name" value="Transpeptidase"/>
    <property type="match status" value="1"/>
</dbReference>
<dbReference type="SUPFAM" id="SSF56601">
    <property type="entry name" value="beta-lactamase/transpeptidase-like"/>
    <property type="match status" value="1"/>
</dbReference>
<dbReference type="GO" id="GO:0008658">
    <property type="term" value="F:penicillin binding"/>
    <property type="evidence" value="ECO:0007669"/>
    <property type="project" value="InterPro"/>
</dbReference>
<dbReference type="InterPro" id="IPR002137">
    <property type="entry name" value="Beta-lactam_class-D_AS"/>
</dbReference>
<dbReference type="PROSITE" id="PS00337">
    <property type="entry name" value="BETA_LACTAMASE_D"/>
    <property type="match status" value="1"/>
</dbReference>
<dbReference type="EC" id="3.5.2.6" evidence="3 8"/>
<evidence type="ECO:0000259" key="9">
    <source>
        <dbReference type="Pfam" id="PF00905"/>
    </source>
</evidence>
<feature type="domain" description="Penicillin-binding protein transpeptidase" evidence="9">
    <location>
        <begin position="64"/>
        <end position="262"/>
    </location>
</feature>
<dbReference type="eggNOG" id="COG2602">
    <property type="taxonomic scope" value="Bacteria"/>
</dbReference>
<evidence type="ECO:0000256" key="2">
    <source>
        <dbReference type="ARBA" id="ARBA00007898"/>
    </source>
</evidence>
<dbReference type="Proteomes" id="UP000029385">
    <property type="component" value="Unassembled WGS sequence"/>
</dbReference>
<comment type="caution">
    <text evidence="10">The sequence shown here is derived from an EMBL/GenBank/DDBJ whole genome shotgun (WGS) entry which is preliminary data.</text>
</comment>
<evidence type="ECO:0000313" key="10">
    <source>
        <dbReference type="EMBL" id="KFN43673.1"/>
    </source>
</evidence>
<sequence>MSGHAAWALRWRRGLSLAALTGLLWVGSAAAIELPWKADKKPAVGSCFLLFEVGKGEVRRAPDEVCDSRVTPASTFKIPHSLIALDTGAVSGPDEVIPYDGSGNWPESSKRDHTLASALQNSVVWYYQKVAERVGEKKEAAYLRKFAYGNADSESGLTTFWLGGSLQITPEEQLDFLRRFYDGKLPVKFESMTTVMSMLLQPPGVVVNSLGEHPFDAPWPAGTSVAAKTGSGTDADGRTVRWLVGRVRREGSSYLFVSCVIGDEDTPAEAAIDLAAKSLRENGVL</sequence>
<evidence type="ECO:0000313" key="11">
    <source>
        <dbReference type="Proteomes" id="UP000029385"/>
    </source>
</evidence>
<dbReference type="GO" id="GO:0017001">
    <property type="term" value="P:antibiotic catabolic process"/>
    <property type="evidence" value="ECO:0007669"/>
    <property type="project" value="InterPro"/>
</dbReference>
<accession>A0A091ATZ5</accession>
<evidence type="ECO:0000256" key="6">
    <source>
        <dbReference type="ARBA" id="ARBA00023251"/>
    </source>
</evidence>
<name>A0A091ATZ5_9GAMM</name>
<evidence type="ECO:0000256" key="7">
    <source>
        <dbReference type="PIRSR" id="PIRSR602137-50"/>
    </source>
</evidence>
<feature type="modified residue" description="N6-carboxylysine" evidence="7">
    <location>
        <position position="77"/>
    </location>
</feature>
<proteinExistence type="inferred from homology"/>
<keyword evidence="6 8" id="KW-0046">Antibiotic resistance</keyword>
<dbReference type="GO" id="GO:0008800">
    <property type="term" value="F:beta-lactamase activity"/>
    <property type="evidence" value="ECO:0007669"/>
    <property type="project" value="UniProtKB-UniRule"/>
</dbReference>
<keyword evidence="4" id="KW-0732">Signal</keyword>
<dbReference type="STRING" id="1121015.GCA_000420545_00887"/>
<evidence type="ECO:0000256" key="3">
    <source>
        <dbReference type="ARBA" id="ARBA00012865"/>
    </source>
</evidence>
<organism evidence="10 11">
    <name type="scientific">Arenimonas oryziterrae DSM 21050 = YC6267</name>
    <dbReference type="NCBI Taxonomy" id="1121015"/>
    <lineage>
        <taxon>Bacteria</taxon>
        <taxon>Pseudomonadati</taxon>
        <taxon>Pseudomonadota</taxon>
        <taxon>Gammaproteobacteria</taxon>
        <taxon>Lysobacterales</taxon>
        <taxon>Lysobacteraceae</taxon>
        <taxon>Arenimonas</taxon>
    </lineage>
</organism>
<evidence type="ECO:0000256" key="8">
    <source>
        <dbReference type="RuleBase" id="RU361140"/>
    </source>
</evidence>
<dbReference type="AlphaFoldDB" id="A0A091ATZ5"/>
<reference evidence="10 11" key="1">
    <citation type="submission" date="2013-09" db="EMBL/GenBank/DDBJ databases">
        <title>Genome sequencing of Arenimonas oryziterrae.</title>
        <authorList>
            <person name="Chen F."/>
            <person name="Wang G."/>
        </authorList>
    </citation>
    <scope>NUCLEOTIDE SEQUENCE [LARGE SCALE GENOMIC DNA]</scope>
    <source>
        <strain evidence="10 11">YC6267</strain>
    </source>
</reference>
<gene>
    <name evidence="10" type="ORF">N789_10375</name>
</gene>
<evidence type="ECO:0000256" key="4">
    <source>
        <dbReference type="ARBA" id="ARBA00022729"/>
    </source>
</evidence>
<comment type="similarity">
    <text evidence="2 8">Belongs to the class-D beta-lactamase family.</text>
</comment>